<proteinExistence type="inferred from homology"/>
<protein>
    <submittedName>
        <fullName evidence="8">S41 family peptidase</fullName>
    </submittedName>
</protein>
<dbReference type="SMART" id="SM00228">
    <property type="entry name" value="PDZ"/>
    <property type="match status" value="1"/>
</dbReference>
<dbReference type="PROSITE" id="PS50106">
    <property type="entry name" value="PDZ"/>
    <property type="match status" value="1"/>
</dbReference>
<evidence type="ECO:0000256" key="2">
    <source>
        <dbReference type="ARBA" id="ARBA00022670"/>
    </source>
</evidence>
<dbReference type="CDD" id="cd07560">
    <property type="entry name" value="Peptidase_S41_CPP"/>
    <property type="match status" value="1"/>
</dbReference>
<dbReference type="Gene3D" id="3.30.750.44">
    <property type="match status" value="1"/>
</dbReference>
<evidence type="ECO:0000313" key="9">
    <source>
        <dbReference type="Proteomes" id="UP001575181"/>
    </source>
</evidence>
<name>A0ABV4TT74_9GAMM</name>
<dbReference type="Pfam" id="PF22694">
    <property type="entry name" value="CtpB_N-like"/>
    <property type="match status" value="1"/>
</dbReference>
<dbReference type="InterPro" id="IPR001478">
    <property type="entry name" value="PDZ"/>
</dbReference>
<reference evidence="8 9" key="1">
    <citation type="submission" date="2024-08" db="EMBL/GenBank/DDBJ databases">
        <title>Whole-genome sequencing of halo(alkali)philic microorganisms from hypersaline lakes.</title>
        <authorList>
            <person name="Sorokin D.Y."/>
            <person name="Merkel A.Y."/>
            <person name="Messina E."/>
            <person name="Yakimov M."/>
        </authorList>
    </citation>
    <scope>NUCLEOTIDE SEQUENCE [LARGE SCALE GENOMIC DNA]</scope>
    <source>
        <strain evidence="8 9">Cl-TMA</strain>
    </source>
</reference>
<dbReference type="SUPFAM" id="SSF52096">
    <property type="entry name" value="ClpP/crotonase"/>
    <property type="match status" value="1"/>
</dbReference>
<dbReference type="EMBL" id="JBGUAW010000002">
    <property type="protein sequence ID" value="MFA9459765.1"/>
    <property type="molecule type" value="Genomic_DNA"/>
</dbReference>
<dbReference type="InterPro" id="IPR029045">
    <property type="entry name" value="ClpP/crotonase-like_dom_sf"/>
</dbReference>
<comment type="caution">
    <text evidence="8">The sequence shown here is derived from an EMBL/GenBank/DDBJ whole genome shotgun (WGS) entry which is preliminary data.</text>
</comment>
<dbReference type="InterPro" id="IPR041489">
    <property type="entry name" value="PDZ_6"/>
</dbReference>
<evidence type="ECO:0000256" key="6">
    <source>
        <dbReference type="SAM" id="MobiDB-lite"/>
    </source>
</evidence>
<dbReference type="Proteomes" id="UP001575181">
    <property type="component" value="Unassembled WGS sequence"/>
</dbReference>
<dbReference type="Pfam" id="PF17820">
    <property type="entry name" value="PDZ_6"/>
    <property type="match status" value="1"/>
</dbReference>
<dbReference type="InterPro" id="IPR005151">
    <property type="entry name" value="Tail-specific_protease"/>
</dbReference>
<keyword evidence="4 5" id="KW-0720">Serine protease</keyword>
<comment type="similarity">
    <text evidence="1 5">Belongs to the peptidase S41A family.</text>
</comment>
<dbReference type="RefSeq" id="WP_373654552.1">
    <property type="nucleotide sequence ID" value="NZ_JBGUAW010000002.1"/>
</dbReference>
<dbReference type="CDD" id="cd06782">
    <property type="entry name" value="cpPDZ_CPP-like"/>
    <property type="match status" value="1"/>
</dbReference>
<dbReference type="SMART" id="SM00245">
    <property type="entry name" value="TSPc"/>
    <property type="match status" value="1"/>
</dbReference>
<dbReference type="PANTHER" id="PTHR32060:SF30">
    <property type="entry name" value="CARBOXY-TERMINAL PROCESSING PROTEASE CTPA"/>
    <property type="match status" value="1"/>
</dbReference>
<keyword evidence="9" id="KW-1185">Reference proteome</keyword>
<dbReference type="SUPFAM" id="SSF50156">
    <property type="entry name" value="PDZ domain-like"/>
    <property type="match status" value="1"/>
</dbReference>
<evidence type="ECO:0000256" key="1">
    <source>
        <dbReference type="ARBA" id="ARBA00009179"/>
    </source>
</evidence>
<evidence type="ECO:0000313" key="8">
    <source>
        <dbReference type="EMBL" id="MFA9459765.1"/>
    </source>
</evidence>
<keyword evidence="2 5" id="KW-0645">Protease</keyword>
<dbReference type="Gene3D" id="2.30.42.10">
    <property type="match status" value="1"/>
</dbReference>
<evidence type="ECO:0000256" key="4">
    <source>
        <dbReference type="ARBA" id="ARBA00022825"/>
    </source>
</evidence>
<dbReference type="PANTHER" id="PTHR32060">
    <property type="entry name" value="TAIL-SPECIFIC PROTEASE"/>
    <property type="match status" value="1"/>
</dbReference>
<feature type="domain" description="PDZ" evidence="7">
    <location>
        <begin position="94"/>
        <end position="162"/>
    </location>
</feature>
<dbReference type="InterPro" id="IPR036034">
    <property type="entry name" value="PDZ_sf"/>
</dbReference>
<dbReference type="Pfam" id="PF03572">
    <property type="entry name" value="Peptidase_S41"/>
    <property type="match status" value="1"/>
</dbReference>
<feature type="region of interest" description="Disordered" evidence="6">
    <location>
        <begin position="374"/>
        <end position="415"/>
    </location>
</feature>
<gene>
    <name evidence="8" type="ORF">ACERLL_02860</name>
</gene>
<dbReference type="NCBIfam" id="TIGR00225">
    <property type="entry name" value="prc"/>
    <property type="match status" value="1"/>
</dbReference>
<keyword evidence="3 5" id="KW-0378">Hydrolase</keyword>
<evidence type="ECO:0000256" key="3">
    <source>
        <dbReference type="ARBA" id="ARBA00022801"/>
    </source>
</evidence>
<accession>A0ABV4TT74</accession>
<dbReference type="InterPro" id="IPR055210">
    <property type="entry name" value="CtpA/B_N"/>
</dbReference>
<evidence type="ECO:0000256" key="5">
    <source>
        <dbReference type="RuleBase" id="RU004404"/>
    </source>
</evidence>
<evidence type="ECO:0000259" key="7">
    <source>
        <dbReference type="PROSITE" id="PS50106"/>
    </source>
</evidence>
<dbReference type="InterPro" id="IPR004447">
    <property type="entry name" value="Peptidase_S41A"/>
</dbReference>
<feature type="compositionally biased region" description="Basic and acidic residues" evidence="6">
    <location>
        <begin position="374"/>
        <end position="391"/>
    </location>
</feature>
<dbReference type="Gene3D" id="3.90.226.10">
    <property type="entry name" value="2-enoyl-CoA Hydratase, Chain A, domain 1"/>
    <property type="match status" value="1"/>
</dbReference>
<feature type="compositionally biased region" description="Gly residues" evidence="6">
    <location>
        <begin position="398"/>
        <end position="407"/>
    </location>
</feature>
<organism evidence="8 9">
    <name type="scientific">Thiohalorhabdus methylotrophus</name>
    <dbReference type="NCBI Taxonomy" id="3242694"/>
    <lineage>
        <taxon>Bacteria</taxon>
        <taxon>Pseudomonadati</taxon>
        <taxon>Pseudomonadota</taxon>
        <taxon>Gammaproteobacteria</taxon>
        <taxon>Thiohalorhabdales</taxon>
        <taxon>Thiohalorhabdaceae</taxon>
        <taxon>Thiohalorhabdus</taxon>
    </lineage>
</organism>
<sequence>MKPRKRLQTLFVLFLGILIGTGLTLERISQADREVSSEEVSIPYEQLQLFSEVYSQIKGKYVEKVSDQKLMEGAIDGMLQELDPHSTYLTKDMLREMHVETEGKFGGLGIEVTTENGFIKVVSPIADTPADKAGLQAGDLIVRINGTPTKDMNLMEAVKKMRGEPGSKIKLTVVREGFEKPRDFTVTRDVIRIESVDSRMLPHGIGYVRIKQFQQDTGAKVREQIAQLKDEQKGSMQGLILDLRNNPGGVLSAAVEVADAFVKQGKIVYTEGREDSSEMTLRANPDDVLSDKPIVVLVNSGSASASEIVAGALQDRERALVVGTSTFGKGSVQSILELSDGSGLKLTTARYFTPQGRSIQARGIEPDITVRPLEVSKPEQSGERLTEKDLPGHLMNNGGSGQPGGGEGAKKDGKTPTYLEDYQLNQAMNLLRGIILMETKKAS</sequence>